<organism evidence="3 4">
    <name type="scientific">Plicaturopsis crispa FD-325 SS-3</name>
    <dbReference type="NCBI Taxonomy" id="944288"/>
    <lineage>
        <taxon>Eukaryota</taxon>
        <taxon>Fungi</taxon>
        <taxon>Dikarya</taxon>
        <taxon>Basidiomycota</taxon>
        <taxon>Agaricomycotina</taxon>
        <taxon>Agaricomycetes</taxon>
        <taxon>Agaricomycetidae</taxon>
        <taxon>Amylocorticiales</taxon>
        <taxon>Amylocorticiaceae</taxon>
        <taxon>Plicatura</taxon>
        <taxon>Plicaturopsis crispa</taxon>
    </lineage>
</organism>
<evidence type="ECO:0000313" key="4">
    <source>
        <dbReference type="Proteomes" id="UP000053263"/>
    </source>
</evidence>
<protein>
    <submittedName>
        <fullName evidence="3">Unplaced genomic scaffold PLICRscaffold_15, whole genome shotgun sequence</fullName>
    </submittedName>
</protein>
<feature type="transmembrane region" description="Helical" evidence="1">
    <location>
        <begin position="124"/>
        <end position="144"/>
    </location>
</feature>
<keyword evidence="1" id="KW-1133">Transmembrane helix</keyword>
<feature type="domain" description="DUF6534" evidence="2">
    <location>
        <begin position="171"/>
        <end position="221"/>
    </location>
</feature>
<dbReference type="HOGENOM" id="CLU_046025_2_1_1"/>
<feature type="transmembrane region" description="Helical" evidence="1">
    <location>
        <begin position="208"/>
        <end position="228"/>
    </location>
</feature>
<dbReference type="Pfam" id="PF20152">
    <property type="entry name" value="DUF6534"/>
    <property type="match status" value="1"/>
</dbReference>
<feature type="transmembrane region" description="Helical" evidence="1">
    <location>
        <begin position="20"/>
        <end position="44"/>
    </location>
</feature>
<dbReference type="InterPro" id="IPR045339">
    <property type="entry name" value="DUF6534"/>
</dbReference>
<proteinExistence type="predicted"/>
<dbReference type="PANTHER" id="PTHR40465">
    <property type="entry name" value="CHROMOSOME 1, WHOLE GENOME SHOTGUN SEQUENCE"/>
    <property type="match status" value="1"/>
</dbReference>
<reference evidence="3 4" key="1">
    <citation type="submission" date="2014-06" db="EMBL/GenBank/DDBJ databases">
        <title>Evolutionary Origins and Diversification of the Mycorrhizal Mutualists.</title>
        <authorList>
            <consortium name="DOE Joint Genome Institute"/>
            <consortium name="Mycorrhizal Genomics Consortium"/>
            <person name="Kohler A."/>
            <person name="Kuo A."/>
            <person name="Nagy L.G."/>
            <person name="Floudas D."/>
            <person name="Copeland A."/>
            <person name="Barry K.W."/>
            <person name="Cichocki N."/>
            <person name="Veneault-Fourrey C."/>
            <person name="LaButti K."/>
            <person name="Lindquist E.A."/>
            <person name="Lipzen A."/>
            <person name="Lundell T."/>
            <person name="Morin E."/>
            <person name="Murat C."/>
            <person name="Riley R."/>
            <person name="Ohm R."/>
            <person name="Sun H."/>
            <person name="Tunlid A."/>
            <person name="Henrissat B."/>
            <person name="Grigoriev I.V."/>
            <person name="Hibbett D.S."/>
            <person name="Martin F."/>
        </authorList>
    </citation>
    <scope>NUCLEOTIDE SEQUENCE [LARGE SCALE GENOMIC DNA]</scope>
    <source>
        <strain evidence="3 4">FD-325 SS-3</strain>
    </source>
</reference>
<gene>
    <name evidence="3" type="ORF">PLICRDRAFT_166912</name>
</gene>
<dbReference type="PANTHER" id="PTHR40465:SF1">
    <property type="entry name" value="DUF6534 DOMAIN-CONTAINING PROTEIN"/>
    <property type="match status" value="1"/>
</dbReference>
<keyword evidence="1" id="KW-0812">Transmembrane</keyword>
<evidence type="ECO:0000259" key="2">
    <source>
        <dbReference type="Pfam" id="PF20152"/>
    </source>
</evidence>
<dbReference type="AlphaFoldDB" id="A0A0C9SLC6"/>
<accession>A0A0C9SLC6</accession>
<evidence type="ECO:0000313" key="3">
    <source>
        <dbReference type="EMBL" id="KII85251.1"/>
    </source>
</evidence>
<sequence length="232" mass="25158">MAPSSSFPPSASVDFSLYHILFSAVVVTTALFGIIVMQAFMYFTIFKNEKPWMKSIVALLVVLVGTSIVFQCIPLQVSVVQSHGNFDTIATSWGLSPVPVLTATVASTVQLVFGWRIKALTENVRIFGVIVFLSTCQWLAGLTVTVSQRMLLISPQSLVLENVAITWSVLAATTDIVISAALIAFLVRNRTGVKTVDSTVNKIIRLTIQTGLLTSIAALFVLELYVAYPQNG</sequence>
<evidence type="ECO:0000256" key="1">
    <source>
        <dbReference type="SAM" id="Phobius"/>
    </source>
</evidence>
<feature type="transmembrane region" description="Helical" evidence="1">
    <location>
        <begin position="97"/>
        <end position="117"/>
    </location>
</feature>
<name>A0A0C9SLC6_PLICR</name>
<dbReference type="Proteomes" id="UP000053263">
    <property type="component" value="Unassembled WGS sequence"/>
</dbReference>
<feature type="transmembrane region" description="Helical" evidence="1">
    <location>
        <begin position="56"/>
        <end position="77"/>
    </location>
</feature>
<keyword evidence="4" id="KW-1185">Reference proteome</keyword>
<feature type="transmembrane region" description="Helical" evidence="1">
    <location>
        <begin position="164"/>
        <end position="187"/>
    </location>
</feature>
<dbReference type="EMBL" id="KN832568">
    <property type="protein sequence ID" value="KII85251.1"/>
    <property type="molecule type" value="Genomic_DNA"/>
</dbReference>
<keyword evidence="1" id="KW-0472">Membrane</keyword>
<dbReference type="OrthoDB" id="2953893at2759"/>